<gene>
    <name evidence="2" type="primary">PLEKHS1</name>
</gene>
<dbReference type="InterPro" id="IPR042986">
    <property type="entry name" value="PLEKHS1"/>
</dbReference>
<evidence type="ECO:0000313" key="2">
    <source>
        <dbReference type="Ensembl" id="ENSACAP00000032746.1"/>
    </source>
</evidence>
<evidence type="ECO:0000313" key="3">
    <source>
        <dbReference type="Proteomes" id="UP000001646"/>
    </source>
</evidence>
<proteinExistence type="predicted"/>
<dbReference type="Gene3D" id="2.30.29.30">
    <property type="entry name" value="Pleckstrin-homology domain (PH domain)/Phosphotyrosine-binding domain (PTB)"/>
    <property type="match status" value="1"/>
</dbReference>
<dbReference type="Ensembl" id="ENSACAT00000058676.1">
    <property type="protein sequence ID" value="ENSACAP00000032746.1"/>
    <property type="gene ID" value="ENSACAG00000010069.4"/>
</dbReference>
<dbReference type="InterPro" id="IPR011993">
    <property type="entry name" value="PH-like_dom_sf"/>
</dbReference>
<dbReference type="InParanoid" id="A0A803TC06"/>
<dbReference type="Proteomes" id="UP000001646">
    <property type="component" value="Unplaced"/>
</dbReference>
<dbReference type="PANTHER" id="PTHR47014:SF1">
    <property type="entry name" value="PLECKSTRIN HOMOLOGY DOMAIN-CONTAINING FAMILY S MEMBER 1"/>
    <property type="match status" value="1"/>
</dbReference>
<feature type="domain" description="PH" evidence="1">
    <location>
        <begin position="31"/>
        <end position="158"/>
    </location>
</feature>
<dbReference type="PROSITE" id="PS50003">
    <property type="entry name" value="PH_DOMAIN"/>
    <property type="match status" value="1"/>
</dbReference>
<organism evidence="2 3">
    <name type="scientific">Anolis carolinensis</name>
    <name type="common">Green anole</name>
    <name type="synonym">American chameleon</name>
    <dbReference type="NCBI Taxonomy" id="28377"/>
    <lineage>
        <taxon>Eukaryota</taxon>
        <taxon>Metazoa</taxon>
        <taxon>Chordata</taxon>
        <taxon>Craniata</taxon>
        <taxon>Vertebrata</taxon>
        <taxon>Euteleostomi</taxon>
        <taxon>Lepidosauria</taxon>
        <taxon>Squamata</taxon>
        <taxon>Bifurcata</taxon>
        <taxon>Unidentata</taxon>
        <taxon>Episquamata</taxon>
        <taxon>Toxicofera</taxon>
        <taxon>Iguania</taxon>
        <taxon>Dactyloidae</taxon>
        <taxon>Anolis</taxon>
    </lineage>
</organism>
<reference evidence="2" key="3">
    <citation type="submission" date="2025-09" db="UniProtKB">
        <authorList>
            <consortium name="Ensembl"/>
        </authorList>
    </citation>
    <scope>IDENTIFICATION</scope>
</reference>
<dbReference type="SUPFAM" id="SSF50729">
    <property type="entry name" value="PH domain-like"/>
    <property type="match status" value="1"/>
</dbReference>
<keyword evidence="3" id="KW-1185">Reference proteome</keyword>
<dbReference type="AlphaFoldDB" id="A0A803TC06"/>
<name>A0A803TC06_ANOCA</name>
<reference evidence="2" key="2">
    <citation type="submission" date="2025-08" db="UniProtKB">
        <authorList>
            <consortium name="Ensembl"/>
        </authorList>
    </citation>
    <scope>IDENTIFICATION</scope>
</reference>
<dbReference type="InterPro" id="IPR001849">
    <property type="entry name" value="PH_domain"/>
</dbReference>
<protein>
    <submittedName>
        <fullName evidence="2">Pleckstrin homology domain containing S1</fullName>
    </submittedName>
</protein>
<sequence length="345" mass="39936">MVKKISLYFIVNVNCHDTIFSFGGKGDDYENVCKQGFFRKSPPVHLFTNQTSWKKRYFILSKSIKNGYVLRYFKEQQLKGCIEINETSKIEIGIADCEKMAMVRKMFKCVPTEVMTIRTGSRDFYLIGTDSGHIYLKGSMSFISSLFCWENQFLLHIYGLVSKRRRILWIVHFNSPLHIPLDEQSGEDYEKENYYASPRSIQAQVIPVFFTMVIQFLHAFSVCRTMYTQVFWDFRSLQPPYQTISCWFMVVVVLSLVHYSVSQWSDPHHLGCIFHQGDCIVAVNDMHVKNMDDISLFTSRSTRKENVTSPRSPSGSSWPNRDFNPGFQSCSSTLKPLQLGIISKA</sequence>
<dbReference type="Bgee" id="ENSACAG00000010069">
    <property type="expression patterns" value="Expressed in lung and 1 other cell type or tissue"/>
</dbReference>
<accession>A0A803TC06</accession>
<dbReference type="GeneTree" id="ENSGT00390000006729"/>
<evidence type="ECO:0000259" key="1">
    <source>
        <dbReference type="PROSITE" id="PS50003"/>
    </source>
</evidence>
<reference evidence="2" key="1">
    <citation type="submission" date="2009-12" db="EMBL/GenBank/DDBJ databases">
        <title>The Genome Sequence of Anolis carolinensis (Green Anole Lizard).</title>
        <authorList>
            <consortium name="The Genome Sequencing Platform"/>
            <person name="Di Palma F."/>
            <person name="Alfoldi J."/>
            <person name="Heiman D."/>
            <person name="Young S."/>
            <person name="Grabherr M."/>
            <person name="Johnson J."/>
            <person name="Lander E.S."/>
            <person name="Lindblad-Toh K."/>
        </authorList>
    </citation>
    <scope>NUCLEOTIDE SEQUENCE [LARGE SCALE GENOMIC DNA]</scope>
    <source>
        <strain evidence="2">JBL SC #1</strain>
    </source>
</reference>
<dbReference type="PANTHER" id="PTHR47014">
    <property type="entry name" value="PLECKSTRIN HOMOLOGY DOMAIN-CONTAINING FAMILY S MEMBER 1"/>
    <property type="match status" value="1"/>
</dbReference>